<keyword evidence="2" id="KW-1133">Transmembrane helix</keyword>
<protein>
    <recommendedName>
        <fullName evidence="5">Zinc-finger domain-containing protein</fullName>
    </recommendedName>
</protein>
<dbReference type="Gene3D" id="1.10.10.1320">
    <property type="entry name" value="Anti-sigma factor, zinc-finger domain"/>
    <property type="match status" value="1"/>
</dbReference>
<evidence type="ECO:0008006" key="5">
    <source>
        <dbReference type="Google" id="ProtNLM"/>
    </source>
</evidence>
<accession>A0ABQ6FYP6</accession>
<sequence>MSELDRHLTTEELSALLDDQLSTGEPEEAIYRAHLQACEQCQSEFADLRQTVKLLRSLPAPKLPRSFALPADISWEVPEIDEASAAPQQAAAATTPLPISLPARLQQRAARDASARRNWRPALRLVSSLVAVVGICFMLSTLQLPHLGGGGASGTSAGTANSGTTPSQAPSTSTGHATPSSVKPNTRPHASGTAPGGTNHQPSTVGAQPPQTQTVQTPNPLVQTFALNEGPGRLRLGLLLLIIGGLGFYIFKQKYRYRWR</sequence>
<keyword evidence="2" id="KW-0812">Transmembrane</keyword>
<reference evidence="3 4" key="1">
    <citation type="submission" date="2023-02" db="EMBL/GenBank/DDBJ databases">
        <title>Dictyobacter halimunensis sp. nov., a new member of the class Ktedonobacteria from forest soil in a geothermal area.</title>
        <authorList>
            <person name="Rachmania M.K."/>
            <person name="Ningsih F."/>
            <person name="Sakai Y."/>
            <person name="Yabe S."/>
            <person name="Yokota A."/>
            <person name="Sjamsuridzal W."/>
        </authorList>
    </citation>
    <scope>NUCLEOTIDE SEQUENCE [LARGE SCALE GENOMIC DNA]</scope>
    <source>
        <strain evidence="3 4">S3.2.2.5</strain>
    </source>
</reference>
<dbReference type="EMBL" id="BSRI01000002">
    <property type="protein sequence ID" value="GLV58933.1"/>
    <property type="molecule type" value="Genomic_DNA"/>
</dbReference>
<evidence type="ECO:0000313" key="3">
    <source>
        <dbReference type="EMBL" id="GLV58933.1"/>
    </source>
</evidence>
<proteinExistence type="predicted"/>
<gene>
    <name evidence="3" type="ORF">KDH_57610</name>
</gene>
<feature type="transmembrane region" description="Helical" evidence="2">
    <location>
        <begin position="234"/>
        <end position="251"/>
    </location>
</feature>
<dbReference type="RefSeq" id="WP_338255357.1">
    <property type="nucleotide sequence ID" value="NZ_BSRI01000002.1"/>
</dbReference>
<feature type="region of interest" description="Disordered" evidence="1">
    <location>
        <begin position="149"/>
        <end position="214"/>
    </location>
</feature>
<evidence type="ECO:0000313" key="4">
    <source>
        <dbReference type="Proteomes" id="UP001344906"/>
    </source>
</evidence>
<comment type="caution">
    <text evidence="3">The sequence shown here is derived from an EMBL/GenBank/DDBJ whole genome shotgun (WGS) entry which is preliminary data.</text>
</comment>
<evidence type="ECO:0000256" key="1">
    <source>
        <dbReference type="SAM" id="MobiDB-lite"/>
    </source>
</evidence>
<dbReference type="InterPro" id="IPR041916">
    <property type="entry name" value="Anti_sigma_zinc_sf"/>
</dbReference>
<keyword evidence="4" id="KW-1185">Reference proteome</keyword>
<organism evidence="3 4">
    <name type="scientific">Dictyobacter halimunensis</name>
    <dbReference type="NCBI Taxonomy" id="3026934"/>
    <lineage>
        <taxon>Bacteria</taxon>
        <taxon>Bacillati</taxon>
        <taxon>Chloroflexota</taxon>
        <taxon>Ktedonobacteria</taxon>
        <taxon>Ktedonobacterales</taxon>
        <taxon>Dictyobacteraceae</taxon>
        <taxon>Dictyobacter</taxon>
    </lineage>
</organism>
<feature type="transmembrane region" description="Helical" evidence="2">
    <location>
        <begin position="122"/>
        <end position="142"/>
    </location>
</feature>
<feature type="compositionally biased region" description="Low complexity" evidence="1">
    <location>
        <begin position="154"/>
        <end position="165"/>
    </location>
</feature>
<evidence type="ECO:0000256" key="2">
    <source>
        <dbReference type="SAM" id="Phobius"/>
    </source>
</evidence>
<name>A0ABQ6FYP6_9CHLR</name>
<feature type="compositionally biased region" description="Low complexity" evidence="1">
    <location>
        <begin position="204"/>
        <end position="214"/>
    </location>
</feature>
<feature type="compositionally biased region" description="Polar residues" evidence="1">
    <location>
        <begin position="166"/>
        <end position="184"/>
    </location>
</feature>
<dbReference type="Proteomes" id="UP001344906">
    <property type="component" value="Unassembled WGS sequence"/>
</dbReference>
<keyword evidence="2" id="KW-0472">Membrane</keyword>